<feature type="transmembrane region" description="Helical" evidence="6">
    <location>
        <begin position="21"/>
        <end position="44"/>
    </location>
</feature>
<organism evidence="9 10">
    <name type="scientific">Algoriphagus halophilus</name>
    <dbReference type="NCBI Taxonomy" id="226505"/>
    <lineage>
        <taxon>Bacteria</taxon>
        <taxon>Pseudomonadati</taxon>
        <taxon>Bacteroidota</taxon>
        <taxon>Cytophagia</taxon>
        <taxon>Cytophagales</taxon>
        <taxon>Cyclobacteriaceae</taxon>
        <taxon>Algoriphagus</taxon>
    </lineage>
</organism>
<gene>
    <name evidence="9" type="ORF">SAMN05444394_2146</name>
</gene>
<feature type="transmembrane region" description="Helical" evidence="6">
    <location>
        <begin position="766"/>
        <end position="786"/>
    </location>
</feature>
<comment type="subcellular location">
    <subcellularLocation>
        <location evidence="1">Cell membrane</location>
        <topology evidence="1">Multi-pass membrane protein</topology>
    </subcellularLocation>
</comment>
<feature type="transmembrane region" description="Helical" evidence="6">
    <location>
        <begin position="339"/>
        <end position="366"/>
    </location>
</feature>
<evidence type="ECO:0000259" key="8">
    <source>
        <dbReference type="Pfam" id="PF12704"/>
    </source>
</evidence>
<feature type="domain" description="ABC3 transporter permease C-terminal" evidence="7">
    <location>
        <begin position="686"/>
        <end position="796"/>
    </location>
</feature>
<evidence type="ECO:0000256" key="5">
    <source>
        <dbReference type="ARBA" id="ARBA00023136"/>
    </source>
</evidence>
<evidence type="ECO:0000256" key="4">
    <source>
        <dbReference type="ARBA" id="ARBA00022989"/>
    </source>
</evidence>
<evidence type="ECO:0000256" key="6">
    <source>
        <dbReference type="SAM" id="Phobius"/>
    </source>
</evidence>
<dbReference type="STRING" id="226505.SAMN05444394_2146"/>
<dbReference type="AlphaFoldDB" id="A0A1N6EGU4"/>
<protein>
    <submittedName>
        <fullName evidence="9">ABC-type antimicrobial peptide transport system, permease component</fullName>
    </submittedName>
</protein>
<evidence type="ECO:0000256" key="2">
    <source>
        <dbReference type="ARBA" id="ARBA00022475"/>
    </source>
</evidence>
<dbReference type="Pfam" id="PF12704">
    <property type="entry name" value="MacB_PCD"/>
    <property type="match status" value="2"/>
</dbReference>
<keyword evidence="3 6" id="KW-0812">Transmembrane</keyword>
<dbReference type="PANTHER" id="PTHR30572:SF18">
    <property type="entry name" value="ABC-TYPE MACROLIDE FAMILY EXPORT SYSTEM PERMEASE COMPONENT 2"/>
    <property type="match status" value="1"/>
</dbReference>
<feature type="transmembrane region" description="Helical" evidence="6">
    <location>
        <begin position="292"/>
        <end position="312"/>
    </location>
</feature>
<evidence type="ECO:0000313" key="10">
    <source>
        <dbReference type="Proteomes" id="UP000185221"/>
    </source>
</evidence>
<feature type="domain" description="ABC3 transporter permease C-terminal" evidence="7">
    <location>
        <begin position="298"/>
        <end position="414"/>
    </location>
</feature>
<reference evidence="10" key="1">
    <citation type="submission" date="2016-11" db="EMBL/GenBank/DDBJ databases">
        <authorList>
            <person name="Varghese N."/>
            <person name="Submissions S."/>
        </authorList>
    </citation>
    <scope>NUCLEOTIDE SEQUENCE [LARGE SCALE GENOMIC DNA]</scope>
    <source>
        <strain evidence="10">DSM 15292</strain>
    </source>
</reference>
<feature type="transmembrane region" description="Helical" evidence="6">
    <location>
        <begin position="732"/>
        <end position="751"/>
    </location>
</feature>
<proteinExistence type="predicted"/>
<keyword evidence="10" id="KW-1185">Reference proteome</keyword>
<evidence type="ECO:0000256" key="1">
    <source>
        <dbReference type="ARBA" id="ARBA00004651"/>
    </source>
</evidence>
<dbReference type="PANTHER" id="PTHR30572">
    <property type="entry name" value="MEMBRANE COMPONENT OF TRANSPORTER-RELATED"/>
    <property type="match status" value="1"/>
</dbReference>
<keyword evidence="2" id="KW-1003">Cell membrane</keyword>
<feature type="transmembrane region" description="Helical" evidence="6">
    <location>
        <begin position="386"/>
        <end position="412"/>
    </location>
</feature>
<dbReference type="RefSeq" id="WP_074224803.1">
    <property type="nucleotide sequence ID" value="NZ_FSRC01000001.1"/>
</dbReference>
<sequence length="803" mass="90118">MLKNYFKIAFRNILRNRLRMAIHVLGLSIGVSICFLVFNVVWYANSFDNFHPKAENIYRISTVTDFGGGEVYPNSGTPMPLGEVIEDEISGIDQKARFYTTYQTNVVVQSPEKDFGRTNQVILASPGYLEIFKREWLAGDAKNALEEPYSVVLTASSAEKYFPDMSFNEVLGKEILYTETDTMYTKVTGVVKDFTEHTDFIFTDFISFSTISMSSNKNRYALEQWDNVNSSSQLYIKTLDGVTESSVNEGLEAIVAKNLGDQEDAETSFFAEPLKEVHFGQTYDGNSVSKTFLNGLLVIGAIILILACLNFVNLETAQAIGRAKEVGIRKTLGGNKFQLIVQFLAETYLIVLTATIISFLLVQILLRSYESYLPNGISVDFLSVENMLFIIGFTLVLTLVSGIYPSLVLVSYQPQRALKGEVKQSHKFSLGVFLRKNLTVLQFASSIAFIILVSVISFQLKYVSSQPLGFNSQAILYSSLPYRGGQDKFELLRERLNQLSYVEGTSLSGDLVSSTSLWTSDAQYQLDTAELDFFVQIKNMDSAFVEVNGLELLAGRTSQNREGEVLVNEVFMNQVLVENPLELVGQKMKFSGEERTIVGVVKNFHSRTLREEIRPILMIYQPETFRAINVKLQDHINLAEAKLGLEKVYQEVIGSENQTFKFLDEEIGRFYQEDLKIRNVLGLACGLAILISCLGLFGLSSFTIAQRTKEISIRKVLGASILQILGLISKEYVLLVMVSFALAVYPAYYFLNDWLNGFQYRVEMPYFIYMISGLGVLVICLIIVGLHSFTAAQTNPANVLKDE</sequence>
<feature type="transmembrane region" description="Helical" evidence="6">
    <location>
        <begin position="680"/>
        <end position="705"/>
    </location>
</feature>
<name>A0A1N6EGU4_9BACT</name>
<dbReference type="Proteomes" id="UP000185221">
    <property type="component" value="Unassembled WGS sequence"/>
</dbReference>
<dbReference type="GO" id="GO:0005886">
    <property type="term" value="C:plasma membrane"/>
    <property type="evidence" value="ECO:0007669"/>
    <property type="project" value="UniProtKB-SubCell"/>
</dbReference>
<dbReference type="EMBL" id="FSRC01000001">
    <property type="protein sequence ID" value="SIN82278.1"/>
    <property type="molecule type" value="Genomic_DNA"/>
</dbReference>
<dbReference type="Pfam" id="PF02687">
    <property type="entry name" value="FtsX"/>
    <property type="match status" value="2"/>
</dbReference>
<keyword evidence="5 6" id="KW-0472">Membrane</keyword>
<evidence type="ECO:0000313" key="9">
    <source>
        <dbReference type="EMBL" id="SIN82278.1"/>
    </source>
</evidence>
<dbReference type="InterPro" id="IPR050250">
    <property type="entry name" value="Macrolide_Exporter_MacB"/>
</dbReference>
<dbReference type="OrthoDB" id="5933722at2"/>
<dbReference type="InterPro" id="IPR003838">
    <property type="entry name" value="ABC3_permease_C"/>
</dbReference>
<feature type="transmembrane region" description="Helical" evidence="6">
    <location>
        <begin position="433"/>
        <end position="458"/>
    </location>
</feature>
<feature type="domain" description="MacB-like periplasmic core" evidence="8">
    <location>
        <begin position="21"/>
        <end position="253"/>
    </location>
</feature>
<accession>A0A1N6EGU4</accession>
<feature type="domain" description="MacB-like periplasmic core" evidence="8">
    <location>
        <begin position="438"/>
        <end position="642"/>
    </location>
</feature>
<evidence type="ECO:0000259" key="7">
    <source>
        <dbReference type="Pfam" id="PF02687"/>
    </source>
</evidence>
<dbReference type="GO" id="GO:0022857">
    <property type="term" value="F:transmembrane transporter activity"/>
    <property type="evidence" value="ECO:0007669"/>
    <property type="project" value="TreeGrafter"/>
</dbReference>
<keyword evidence="4 6" id="KW-1133">Transmembrane helix</keyword>
<evidence type="ECO:0000256" key="3">
    <source>
        <dbReference type="ARBA" id="ARBA00022692"/>
    </source>
</evidence>
<dbReference type="InterPro" id="IPR025857">
    <property type="entry name" value="MacB_PCD"/>
</dbReference>